<feature type="region of interest" description="Disordered" evidence="4">
    <location>
        <begin position="358"/>
        <end position="377"/>
    </location>
</feature>
<keyword evidence="6" id="KW-0808">Transferase</keyword>
<gene>
    <name evidence="6" type="ORF">FOXG_05862</name>
</gene>
<evidence type="ECO:0000256" key="1">
    <source>
        <dbReference type="ARBA" id="ARBA00022737"/>
    </source>
</evidence>
<feature type="repeat" description="ANK" evidence="3">
    <location>
        <begin position="599"/>
        <end position="631"/>
    </location>
</feature>
<dbReference type="Gene3D" id="1.25.40.20">
    <property type="entry name" value="Ankyrin repeat-containing domain"/>
    <property type="match status" value="3"/>
</dbReference>
<dbReference type="KEGG" id="fox:FOXG_05862"/>
<dbReference type="Pfam" id="PF00023">
    <property type="entry name" value="Ank"/>
    <property type="match status" value="1"/>
</dbReference>
<dbReference type="Pfam" id="PF00069">
    <property type="entry name" value="Pkinase"/>
    <property type="match status" value="1"/>
</dbReference>
<evidence type="ECO:0000259" key="5">
    <source>
        <dbReference type="PROSITE" id="PS50011"/>
    </source>
</evidence>
<evidence type="ECO:0000256" key="3">
    <source>
        <dbReference type="PROSITE-ProRule" id="PRU00023"/>
    </source>
</evidence>
<feature type="repeat" description="ANK" evidence="3">
    <location>
        <begin position="999"/>
        <end position="1031"/>
    </location>
</feature>
<dbReference type="Pfam" id="PF12796">
    <property type="entry name" value="Ank_2"/>
    <property type="match status" value="1"/>
</dbReference>
<keyword evidence="6" id="KW-0723">Serine/threonine-protein kinase</keyword>
<feature type="compositionally biased region" description="Basic and acidic residues" evidence="4">
    <location>
        <begin position="361"/>
        <end position="373"/>
    </location>
</feature>
<keyword evidence="6" id="KW-0418">Kinase</keyword>
<feature type="repeat" description="ANK" evidence="3">
    <location>
        <begin position="684"/>
        <end position="713"/>
    </location>
</feature>
<dbReference type="GO" id="GO:0004674">
    <property type="term" value="F:protein serine/threonine kinase activity"/>
    <property type="evidence" value="ECO:0007669"/>
    <property type="project" value="UniProtKB-KW"/>
</dbReference>
<dbReference type="InterPro" id="IPR002110">
    <property type="entry name" value="Ankyrin_rpt"/>
</dbReference>
<dbReference type="SMART" id="SM00248">
    <property type="entry name" value="ANK"/>
    <property type="match status" value="6"/>
</dbReference>
<dbReference type="InterPro" id="IPR011009">
    <property type="entry name" value="Kinase-like_dom_sf"/>
</dbReference>
<accession>A0A0J9UVV9</accession>
<keyword evidence="2 3" id="KW-0040">ANK repeat</keyword>
<feature type="domain" description="Protein kinase" evidence="5">
    <location>
        <begin position="63"/>
        <end position="356"/>
    </location>
</feature>
<evidence type="ECO:0000256" key="4">
    <source>
        <dbReference type="SAM" id="MobiDB-lite"/>
    </source>
</evidence>
<dbReference type="SUPFAM" id="SSF56112">
    <property type="entry name" value="Protein kinase-like (PK-like)"/>
    <property type="match status" value="1"/>
</dbReference>
<reference evidence="6" key="2">
    <citation type="journal article" date="2010" name="Nature">
        <title>Comparative genomics reveals mobile pathogenicity chromosomes in Fusarium.</title>
        <authorList>
            <person name="Ma L.J."/>
            <person name="van der Does H.C."/>
            <person name="Borkovich K.A."/>
            <person name="Coleman J.J."/>
            <person name="Daboussi M.J."/>
            <person name="Di Pietro A."/>
            <person name="Dufresne M."/>
            <person name="Freitag M."/>
            <person name="Grabherr M."/>
            <person name="Henrissat B."/>
            <person name="Houterman P.M."/>
            <person name="Kang S."/>
            <person name="Shim W.B."/>
            <person name="Woloshuk C."/>
            <person name="Xie X."/>
            <person name="Xu J.R."/>
            <person name="Antoniw J."/>
            <person name="Baker S.E."/>
            <person name="Bluhm B.H."/>
            <person name="Breakspear A."/>
            <person name="Brown D.W."/>
            <person name="Butchko R.A."/>
            <person name="Chapman S."/>
            <person name="Coulson R."/>
            <person name="Coutinho P.M."/>
            <person name="Danchin E.G."/>
            <person name="Diener A."/>
            <person name="Gale L.R."/>
            <person name="Gardiner D.M."/>
            <person name="Goff S."/>
            <person name="Hammond-Kosack K.E."/>
            <person name="Hilburn K."/>
            <person name="Hua-Van A."/>
            <person name="Jonkers W."/>
            <person name="Kazan K."/>
            <person name="Kodira C.D."/>
            <person name="Koehrsen M."/>
            <person name="Kumar L."/>
            <person name="Lee Y.H."/>
            <person name="Li L."/>
            <person name="Manners J.M."/>
            <person name="Miranda-Saavedra D."/>
            <person name="Mukherjee M."/>
            <person name="Park G."/>
            <person name="Park J."/>
            <person name="Park S.Y."/>
            <person name="Proctor R.H."/>
            <person name="Regev A."/>
            <person name="Ruiz-Roldan M.C."/>
            <person name="Sain D."/>
            <person name="Sakthikumar S."/>
            <person name="Sykes S."/>
            <person name="Schwartz D.C."/>
            <person name="Turgeon B.G."/>
            <person name="Wapinski I."/>
            <person name="Yoder O."/>
            <person name="Young S."/>
            <person name="Zeng Q."/>
            <person name="Zhou S."/>
            <person name="Galagan J."/>
            <person name="Cuomo C.A."/>
            <person name="Kistler H.C."/>
            <person name="Rep M."/>
        </authorList>
    </citation>
    <scope>NUCLEOTIDE SEQUENCE [LARGE SCALE GENOMIC DNA]</scope>
    <source>
        <strain evidence="6">4287</strain>
    </source>
</reference>
<dbReference type="AlphaFoldDB" id="A0A0J9UVV9"/>
<dbReference type="InterPro" id="IPR000719">
    <property type="entry name" value="Prot_kinase_dom"/>
</dbReference>
<evidence type="ECO:0000313" key="6">
    <source>
        <dbReference type="EMBL" id="KNB03330.1"/>
    </source>
</evidence>
<dbReference type="Proteomes" id="UP000009097">
    <property type="component" value="Unassembled WGS sequence"/>
</dbReference>
<feature type="repeat" description="ANK" evidence="3">
    <location>
        <begin position="850"/>
        <end position="879"/>
    </location>
</feature>
<dbReference type="Gene3D" id="1.10.510.10">
    <property type="entry name" value="Transferase(Phosphotransferase) domain 1"/>
    <property type="match status" value="1"/>
</dbReference>
<dbReference type="VEuPathDB" id="FungiDB:FOXG_05862"/>
<dbReference type="PROSITE" id="PS50088">
    <property type="entry name" value="ANK_REPEAT"/>
    <property type="match status" value="4"/>
</dbReference>
<dbReference type="InterPro" id="IPR036770">
    <property type="entry name" value="Ankyrin_rpt-contain_sf"/>
</dbReference>
<dbReference type="PROSITE" id="PS50297">
    <property type="entry name" value="ANK_REP_REGION"/>
    <property type="match status" value="2"/>
</dbReference>
<dbReference type="PANTHER" id="PTHR24198">
    <property type="entry name" value="ANKYRIN REPEAT AND PROTEIN KINASE DOMAIN-CONTAINING PROTEIN"/>
    <property type="match status" value="1"/>
</dbReference>
<dbReference type="SMART" id="SM00220">
    <property type="entry name" value="S_TKc"/>
    <property type="match status" value="1"/>
</dbReference>
<dbReference type="InterPro" id="IPR008271">
    <property type="entry name" value="Ser/Thr_kinase_AS"/>
</dbReference>
<evidence type="ECO:0000313" key="7">
    <source>
        <dbReference type="Proteomes" id="UP000009097"/>
    </source>
</evidence>
<dbReference type="PROSITE" id="PS00108">
    <property type="entry name" value="PROTEIN_KINASE_ST"/>
    <property type="match status" value="1"/>
</dbReference>
<dbReference type="PANTHER" id="PTHR24198:SF165">
    <property type="entry name" value="ANKYRIN REPEAT-CONTAINING PROTEIN-RELATED"/>
    <property type="match status" value="1"/>
</dbReference>
<sequence>MESGSIEAGYVSLPAYITNLSINAPSLKELSLTEAEPKNGDRRDLPIIELSRVFAELHVPGPFDFIFDKGEVASGAQFIVRQATIVPPDDSRQLILAAIKYPRFLLNARIKLDLSSDSIRRQVYDLIIEIAALRHPALRDHPNIVHMIGWGVDITWHRVPFIALELANGDLEKFIQDDVPMTFRNRQAIILDISSALWAIHDVGIIHGDLKPGNVLIYEKDARWLARLTDFGGGAGIIGTNSLRGRGTVGWRAPELRLYHENGEPLDPEYLDSIDMYSFGLITWFTLCQTTSPPEGSEGDRALELALQDFRNKSDIPEALKDKFCQLTEACLTKDAKERDAAVVRLLGSKDGKAAVVNKGHQADTHRGTRSDGDTEEGVADLEFQADAVDNYSPWDWQIPVFSDAMANYLLSAYCQNENSLSAEEVFGLFMNSQDLINKRLLDPMTKDTWLGLLRKAALSGVIQAQGLIFSYYDRYGFQPDDEIQVHRQDWLFSSIATGALASSTKARSTDPSRFDNAIKIFQRNGGFNQHFTLMKPSTLDDLIDFDLEIIREGVSTTRALNKDGDCLIHALCSFNSPTALKILKRITSSTNVNSLNSLGEFPLYRAFLCGSLETVLFLLHEGADPTIQSRGDGPSCLHWLFVFHPDQITAVTDAIVKNGALVNALSTRDHKMLHYPFVTPVGSPLHWAVEFSSAEAVKALLRHGADPWLPNGHKQFILSTGIAFFCPRSLDDVLPEEPILGASGGSSAVEIAVQNWDHGILQLLLENNSRGGTQILEDGIGVFHHLIAGDFRWIGTQNQFYNPVMRGPRSLDRAKIRNTVDTLLRYGFDINQLSVSWIPFPFDRQIINTCLMLAIYVGNLEMAEELIEAGADVNMAGNDKRTALMGFGPNYTQNEDLQIRAIKLLLAHGARIDVRDENGFTPVLAQAHSVRTSAVEVLLDNRASISDKPEKPNWSLEEGEYPLFNMLCSGRQDKQLARILRKHAVMALGAIAATQTASRRTLLHYAVEYELFESTQVLLEAGVEVNPIYKSRPSASGREMPPETPLDSLLKSWPLSLERAREKMSKSEVLEYEEKLTDLLDLLKSYGSCKASEIEP</sequence>
<protein>
    <submittedName>
        <fullName evidence="6">Serine/threonine protein kinase</fullName>
    </submittedName>
</protein>
<dbReference type="EMBL" id="DS231701">
    <property type="protein sequence ID" value="KNB03330.1"/>
    <property type="molecule type" value="Genomic_DNA"/>
</dbReference>
<organism evidence="6 7">
    <name type="scientific">Fusarium oxysporum f. sp. lycopersici (strain 4287 / CBS 123668 / FGSC 9935 / NRRL 34936)</name>
    <name type="common">Fusarium vascular wilt of tomato</name>
    <dbReference type="NCBI Taxonomy" id="426428"/>
    <lineage>
        <taxon>Eukaryota</taxon>
        <taxon>Fungi</taxon>
        <taxon>Dikarya</taxon>
        <taxon>Ascomycota</taxon>
        <taxon>Pezizomycotina</taxon>
        <taxon>Sordariomycetes</taxon>
        <taxon>Hypocreomycetidae</taxon>
        <taxon>Hypocreales</taxon>
        <taxon>Nectriaceae</taxon>
        <taxon>Fusarium</taxon>
        <taxon>Fusarium oxysporum species complex</taxon>
    </lineage>
</organism>
<dbReference type="OrthoDB" id="4062651at2759"/>
<evidence type="ECO:0000256" key="2">
    <source>
        <dbReference type="ARBA" id="ARBA00023043"/>
    </source>
</evidence>
<dbReference type="SUPFAM" id="SSF48403">
    <property type="entry name" value="Ankyrin repeat"/>
    <property type="match status" value="2"/>
</dbReference>
<proteinExistence type="predicted"/>
<reference evidence="6" key="1">
    <citation type="submission" date="2007-04" db="EMBL/GenBank/DDBJ databases">
        <authorList>
            <consortium name="The Broad Institute Genome Sequencing Platform"/>
            <person name="Birren B."/>
            <person name="Lander E."/>
            <person name="Galagan J."/>
            <person name="Nusbaum C."/>
            <person name="Devon K."/>
            <person name="Ma L.-J."/>
            <person name="Jaffe D."/>
            <person name="Butler J."/>
            <person name="Alvarez P."/>
            <person name="Gnerre S."/>
            <person name="Grabherr M."/>
            <person name="Kleber M."/>
            <person name="Mauceli E."/>
            <person name="Brockman W."/>
            <person name="MacCallum I.A."/>
            <person name="Young S."/>
            <person name="LaButti K."/>
            <person name="DeCaprio D."/>
            <person name="Crawford M."/>
            <person name="Koehrsen M."/>
            <person name="Engels R."/>
            <person name="Montgomery P."/>
            <person name="Pearson M."/>
            <person name="Howarth C."/>
            <person name="Larson L."/>
            <person name="White J."/>
            <person name="O'Leary S."/>
            <person name="Kodira C."/>
            <person name="Zeng Q."/>
            <person name="Yandava C."/>
            <person name="Alvarado L."/>
            <person name="Kistler C."/>
            <person name="Shim W.-B."/>
            <person name="Kang S."/>
            <person name="Woloshuk C."/>
        </authorList>
    </citation>
    <scope>NUCLEOTIDE SEQUENCE</scope>
    <source>
        <strain evidence="6">4287</strain>
    </source>
</reference>
<dbReference type="PROSITE" id="PS50011">
    <property type="entry name" value="PROTEIN_KINASE_DOM"/>
    <property type="match status" value="1"/>
</dbReference>
<name>A0A0J9UVV9_FUSO4</name>
<dbReference type="GO" id="GO:0005524">
    <property type="term" value="F:ATP binding"/>
    <property type="evidence" value="ECO:0007669"/>
    <property type="project" value="InterPro"/>
</dbReference>
<dbReference type="RefSeq" id="XP_018241375.1">
    <property type="nucleotide sequence ID" value="XM_018384306.1"/>
</dbReference>
<keyword evidence="1" id="KW-0677">Repeat</keyword>
<dbReference type="GeneID" id="28947803"/>